<dbReference type="EMBL" id="BJXL01000154">
    <property type="protein sequence ID" value="GEM84978.1"/>
    <property type="molecule type" value="Genomic_DNA"/>
</dbReference>
<dbReference type="AlphaFoldDB" id="A0A511R5W3"/>
<name>A0A511R5W3_9DEIN</name>
<dbReference type="InterPro" id="IPR027417">
    <property type="entry name" value="P-loop_NTPase"/>
</dbReference>
<gene>
    <name evidence="1" type="ORF">MHY01S_31440</name>
</gene>
<dbReference type="RefSeq" id="WP_119341683.1">
    <property type="nucleotide sequence ID" value="NZ_BJXL01000154.1"/>
</dbReference>
<dbReference type="OrthoDB" id="28866at2"/>
<sequence>MFLLVGPPASGKTTLLLEVAYSYLQQRKRVWWVCLPAQKAYVYRRATENGALLGLEVLTSQQLYYRLLAASFGLKPILTGPSRVALVGETLISGEGPLPSPGEARLFTRAIAEAKRNGVAPQQIPPLGPEARRLQKVYARYEELKTVWGRWDYDDFRAGALALLEQGQVQLERQTRPVQSVESASWRSGSAPIGLEPDLVVVDGFRELGVLELRLLQALSVHVPVWVGLPEAPPGLSPNATLPPRPIQTQTYRAQNPVSEARWVMRSLKRDLALGYKALEVAVVAPESRIPALLTLADEYGLPLVDYRPRSAADTPEGRLLLELLELPDYPTPSRLLAVPDLAPLGRAALERSLVGNAAIARLAAELGLYDLWMAWLSRLKSPGEEGSAFNNRSTISQQSSLAWAEELLDSLPEVRHSPRRATLMERALEAHRIATGPDFRHWWAALLAETYEPHRPPGGVALLTPTLASGQRWKKLYLSYAVEGAYSTGEQEDYFVPEEWRMGLEEALRQAGGLLPKRFLGRDRLLLQELQARADEVIITYPEASQEGPLEPEPALVGRHPPPYLPRLPLASLLESAPSEGYQPPLGSVNLGPPRVEDLRRYSECSFQFWAQGLIPLPEALEWWRQWVRELRKAEKLVPARLQALSQQFSQAEGWMRHHYSLLGELSLGFRLQGQGLEAYLDGVLRKGSEAHIYRFVAPETPPKEAEEQVRGRWSERWAAGYLLSAFKGRIRQVYIWAWPVLGEPVLVYGKPIEKVWDSLMHLLNKTQQVHSRYKAGVIEPNPGFRCRSCSVKDVCREGRTG</sequence>
<protein>
    <recommendedName>
        <fullName evidence="3">PD-(D/E)XK endonuclease-like domain-containing protein</fullName>
    </recommendedName>
</protein>
<evidence type="ECO:0000313" key="1">
    <source>
        <dbReference type="EMBL" id="GEM84978.1"/>
    </source>
</evidence>
<evidence type="ECO:0008006" key="3">
    <source>
        <dbReference type="Google" id="ProtNLM"/>
    </source>
</evidence>
<organism evidence="1 2">
    <name type="scientific">Meiothermus hypogaeus NBRC 106114</name>
    <dbReference type="NCBI Taxonomy" id="1227553"/>
    <lineage>
        <taxon>Bacteria</taxon>
        <taxon>Thermotogati</taxon>
        <taxon>Deinococcota</taxon>
        <taxon>Deinococci</taxon>
        <taxon>Thermales</taxon>
        <taxon>Thermaceae</taxon>
        <taxon>Meiothermus</taxon>
    </lineage>
</organism>
<dbReference type="Proteomes" id="UP000321197">
    <property type="component" value="Unassembled WGS sequence"/>
</dbReference>
<evidence type="ECO:0000313" key="2">
    <source>
        <dbReference type="Proteomes" id="UP000321197"/>
    </source>
</evidence>
<dbReference type="SUPFAM" id="SSF52540">
    <property type="entry name" value="P-loop containing nucleoside triphosphate hydrolases"/>
    <property type="match status" value="1"/>
</dbReference>
<comment type="caution">
    <text evidence="1">The sequence shown here is derived from an EMBL/GenBank/DDBJ whole genome shotgun (WGS) entry which is preliminary data.</text>
</comment>
<dbReference type="Gene3D" id="3.40.50.300">
    <property type="entry name" value="P-loop containing nucleotide triphosphate hydrolases"/>
    <property type="match status" value="1"/>
</dbReference>
<accession>A0A511R5W3</accession>
<reference evidence="1 2" key="1">
    <citation type="submission" date="2019-07" db="EMBL/GenBank/DDBJ databases">
        <title>Whole genome shotgun sequence of Meiothermus hypogaeus NBRC 106114.</title>
        <authorList>
            <person name="Hosoyama A."/>
            <person name="Uohara A."/>
            <person name="Ohji S."/>
            <person name="Ichikawa N."/>
        </authorList>
    </citation>
    <scope>NUCLEOTIDE SEQUENCE [LARGE SCALE GENOMIC DNA]</scope>
    <source>
        <strain evidence="1 2">NBRC 106114</strain>
    </source>
</reference>
<proteinExistence type="predicted"/>